<feature type="region of interest" description="Disordered" evidence="2">
    <location>
        <begin position="1"/>
        <end position="52"/>
    </location>
</feature>
<feature type="compositionally biased region" description="Low complexity" evidence="2">
    <location>
        <begin position="225"/>
        <end position="234"/>
    </location>
</feature>
<dbReference type="PANTHER" id="PTHR13037:SF24">
    <property type="entry name" value="POLYCOMB PROTEIN PCL-RELATED"/>
    <property type="match status" value="1"/>
</dbReference>
<dbReference type="GO" id="GO:0000981">
    <property type="term" value="F:DNA-binding transcription factor activity, RNA polymerase II-specific"/>
    <property type="evidence" value="ECO:0007669"/>
    <property type="project" value="InterPro"/>
</dbReference>
<evidence type="ECO:0000313" key="4">
    <source>
        <dbReference type="Proteomes" id="UP001164286"/>
    </source>
</evidence>
<gene>
    <name evidence="3" type="ORF">MKK02DRAFT_42879</name>
</gene>
<accession>A0AA38HD69</accession>
<feature type="compositionally biased region" description="Gly residues" evidence="2">
    <location>
        <begin position="1324"/>
        <end position="1336"/>
    </location>
</feature>
<feature type="compositionally biased region" description="Low complexity" evidence="2">
    <location>
        <begin position="442"/>
        <end position="453"/>
    </location>
</feature>
<feature type="region of interest" description="Disordered" evidence="2">
    <location>
        <begin position="1238"/>
        <end position="1450"/>
    </location>
</feature>
<dbReference type="CDD" id="cd00067">
    <property type="entry name" value="GAL4"/>
    <property type="match status" value="1"/>
</dbReference>
<feature type="region of interest" description="Disordered" evidence="2">
    <location>
        <begin position="155"/>
        <end position="338"/>
    </location>
</feature>
<feature type="compositionally biased region" description="Pro residues" evidence="2">
    <location>
        <begin position="294"/>
        <end position="306"/>
    </location>
</feature>
<keyword evidence="1" id="KW-0945">Host-virus interaction</keyword>
<feature type="compositionally biased region" description="Basic and acidic residues" evidence="2">
    <location>
        <begin position="1153"/>
        <end position="1166"/>
    </location>
</feature>
<feature type="compositionally biased region" description="Basic residues" evidence="2">
    <location>
        <begin position="1362"/>
        <end position="1373"/>
    </location>
</feature>
<feature type="compositionally biased region" description="Polar residues" evidence="2">
    <location>
        <begin position="307"/>
        <end position="331"/>
    </location>
</feature>
<dbReference type="InterPro" id="IPR001138">
    <property type="entry name" value="Zn2Cys6_DnaBD"/>
</dbReference>
<comment type="caution">
    <text evidence="3">The sequence shown here is derived from an EMBL/GenBank/DDBJ whole genome shotgun (WGS) entry which is preliminary data.</text>
</comment>
<feature type="region of interest" description="Disordered" evidence="2">
    <location>
        <begin position="435"/>
        <end position="460"/>
    </location>
</feature>
<feature type="compositionally biased region" description="Low complexity" evidence="2">
    <location>
        <begin position="1352"/>
        <end position="1361"/>
    </location>
</feature>
<dbReference type="GO" id="GO:0008270">
    <property type="term" value="F:zinc ion binding"/>
    <property type="evidence" value="ECO:0007669"/>
    <property type="project" value="InterPro"/>
</dbReference>
<name>A0AA38HD69_9TREE</name>
<dbReference type="Proteomes" id="UP001164286">
    <property type="component" value="Unassembled WGS sequence"/>
</dbReference>
<dbReference type="PANTHER" id="PTHR13037">
    <property type="entry name" value="FORMIN"/>
    <property type="match status" value="1"/>
</dbReference>
<sequence>MAATMALAPSGSGIGSSYPDEPSNGSSTPRASTSTCVPPYPPPSDVAYPETTIPNPHAKSMAHQPVFTNLPAGSLFRPARLPADMDARVDKSSVWMGLDKHTHSAVYFLPPICKGCTKTGAATHCDRGWPSCQRCSLRGADCELGTKWSQMRLKVKRKSEVGGTPRESLDAAPSQAQVKEEEEEGSRYSAAEKGKGRASIGASANSSPFSSKLEHPDLSPVSHINGNGNANANGFEHTMPIPTSTLLPQYPPAPPAPSSPSEGGRGKRTKKKRRLSRGEEIDPESIDDDGNLLPPKPTPPAAPPPSSQRYPSTTAHMTVESVTRPLQTSEDQPPVATPDDVKYLTRIDRNGRKAPLKNMRAACPAWSTTRRALQGGAEYLRDPSRIEGGSVEVGVGGVARGIILEGKSVGGGNFWGAKAAAGSIMVGLGSARDRRLSDSPVSASQNAAGAAGSDQPGPSIPRINILPSTIHIDSHGRTLPESSQVTEMTEEPEIEALLLAQRARTPLAIAVAQDYLEPPFKVPRAFVVLGWFWLTDAWLEPESMWHPGVPRSRRLLPSEITHVRWKFRFEWCRGNQGVPWWSPTDDPARPPTPYIEYKFIIEPLEISGPGVKGASTVIPVEKVGSSDQRTPCALCGCVSEAVYRDAKVCLNELCSGFFMPTGGGGLDPITNTPSPLRPLQRKTPEFLGLKLRGTDPFATNEEGLTRDQLGGDFWRGWVCGKCGMANERRRWSGWDCEGCKHQIFPARKPLTPERLHTPLHPGIISTGAPRTDTGHAAFPSSIKHTLGYTIYEHHVKVVKHSLQLKDKSDACAGTCTSEVYHALHARKEGVVDVASRVWREMQGEGGDERRGLGAVGMRRGMMGLLSRRPAERSLCPFYLIAMGPESLKRISGFPSAVDTIPWLSAPNACLDAMDLINFRAGCMFPGLAERFNSLIVAVMPPPCVPSPPITFMIQPGEYLAILAIGSEATIQLRPVPPLPPPSHDKETTEAGDAAQPVEITETAKTAEVFETGSMIMQHGDVLGLKADMGGMEITIRPDGFGIVCIAQQIYRGISEPGLGAFTQTTDRDPAPLPAPADSSVKVEEVGPIPAKSTVWTPAPLLDWYIGPRPLDINQPMRFRRPGRVRPIVPKLAMGAGMGGPAGPGAMKGKGKGKGKDKGKGKQKEGENVEETPLADGEEGGENSSQTAIDANPAPDAVMAVGEESKEVEVEFDVDPKHATGFIILDDLPIDTSDVNYIATNYAPPTSSRLLIPEIPPSPTGPTSVPGPRRRGPAKPRDGDTPDGGAKSSRRKSGVKRKEPEDGDGPDAAETESPAGVGRARGRARGGAGARGRGSRGGGRRRGGRRVSDVRDSPGGTSTSSPSKKRKGPGKGRKSAATLAAEEEEGGDGDGGEDGDQPEKLEVEEDGGAGDGNEDVEMADEGGNADGDVGDVGEEDGEGMIVAQVADVPEQ</sequence>
<feature type="compositionally biased region" description="Gly residues" evidence="2">
    <location>
        <begin position="1135"/>
        <end position="1147"/>
    </location>
</feature>
<proteinExistence type="predicted"/>
<feature type="compositionally biased region" description="Polar residues" evidence="2">
    <location>
        <begin position="23"/>
        <end position="36"/>
    </location>
</feature>
<feature type="region of interest" description="Disordered" evidence="2">
    <location>
        <begin position="974"/>
        <end position="993"/>
    </location>
</feature>
<dbReference type="EMBL" id="JAKWFO010000003">
    <property type="protein sequence ID" value="KAI9638485.1"/>
    <property type="molecule type" value="Genomic_DNA"/>
</dbReference>
<feature type="compositionally biased region" description="Acidic residues" evidence="2">
    <location>
        <begin position="281"/>
        <end position="290"/>
    </location>
</feature>
<dbReference type="GeneID" id="77731398"/>
<feature type="compositionally biased region" description="Basic residues" evidence="2">
    <location>
        <begin position="266"/>
        <end position="275"/>
    </location>
</feature>
<evidence type="ECO:0000256" key="2">
    <source>
        <dbReference type="SAM" id="MobiDB-lite"/>
    </source>
</evidence>
<feature type="region of interest" description="Disordered" evidence="2">
    <location>
        <begin position="1062"/>
        <end position="1083"/>
    </location>
</feature>
<protein>
    <submittedName>
        <fullName evidence="3">Uncharacterized protein</fullName>
    </submittedName>
</protein>
<dbReference type="RefSeq" id="XP_052948262.1">
    <property type="nucleotide sequence ID" value="XM_053092193.1"/>
</dbReference>
<evidence type="ECO:0000256" key="1">
    <source>
        <dbReference type="ARBA" id="ARBA00022581"/>
    </source>
</evidence>
<feature type="compositionally biased region" description="Pro residues" evidence="2">
    <location>
        <begin position="249"/>
        <end position="258"/>
    </location>
</feature>
<reference evidence="3" key="1">
    <citation type="journal article" date="2022" name="G3 (Bethesda)">
        <title>High quality genome of the basidiomycete yeast Dioszegia hungarica PDD-24b-2 isolated from cloud water.</title>
        <authorList>
            <person name="Jarrige D."/>
            <person name="Haridas S."/>
            <person name="Bleykasten-Grosshans C."/>
            <person name="Joly M."/>
            <person name="Nadalig T."/>
            <person name="Sancelme M."/>
            <person name="Vuilleumier S."/>
            <person name="Grigoriev I.V."/>
            <person name="Amato P."/>
            <person name="Bringel F."/>
        </authorList>
    </citation>
    <scope>NUCLEOTIDE SEQUENCE</scope>
    <source>
        <strain evidence="3">PDD-24b-2</strain>
    </source>
</reference>
<feature type="region of interest" description="Disordered" evidence="2">
    <location>
        <begin position="1131"/>
        <end position="1192"/>
    </location>
</feature>
<feature type="compositionally biased region" description="Acidic residues" evidence="2">
    <location>
        <begin position="1300"/>
        <end position="1309"/>
    </location>
</feature>
<feature type="compositionally biased region" description="Acidic residues" evidence="2">
    <location>
        <begin position="1427"/>
        <end position="1437"/>
    </location>
</feature>
<keyword evidence="4" id="KW-1185">Reference proteome</keyword>
<organism evidence="3 4">
    <name type="scientific">Dioszegia hungarica</name>
    <dbReference type="NCBI Taxonomy" id="4972"/>
    <lineage>
        <taxon>Eukaryota</taxon>
        <taxon>Fungi</taxon>
        <taxon>Dikarya</taxon>
        <taxon>Basidiomycota</taxon>
        <taxon>Agaricomycotina</taxon>
        <taxon>Tremellomycetes</taxon>
        <taxon>Tremellales</taxon>
        <taxon>Bulleribasidiaceae</taxon>
        <taxon>Dioszegia</taxon>
    </lineage>
</organism>
<feature type="compositionally biased region" description="Acidic residues" evidence="2">
    <location>
        <begin position="1380"/>
        <end position="1419"/>
    </location>
</feature>
<feature type="compositionally biased region" description="Polar residues" evidence="2">
    <location>
        <begin position="1238"/>
        <end position="1248"/>
    </location>
</feature>
<evidence type="ECO:0000313" key="3">
    <source>
        <dbReference type="EMBL" id="KAI9638485.1"/>
    </source>
</evidence>